<reference evidence="2 3" key="1">
    <citation type="submission" date="2013-01" db="EMBL/GenBank/DDBJ databases">
        <authorList>
            <person name="Fiebig A."/>
            <person name="Goeker M."/>
            <person name="Klenk H.-P.P."/>
        </authorList>
    </citation>
    <scope>NUCLEOTIDE SEQUENCE [LARGE SCALE GENOMIC DNA]</scope>
    <source>
        <strain evidence="2 3">DSM 24838</strain>
    </source>
</reference>
<accession>A0A0D0NKD4</accession>
<keyword evidence="2" id="KW-0413">Isomerase</keyword>
<dbReference type="Proteomes" id="UP000035100">
    <property type="component" value="Unassembled WGS sequence"/>
</dbReference>
<dbReference type="PATRIC" id="fig|1123501.6.peg.2618"/>
<protein>
    <submittedName>
        <fullName evidence="2">Mannose-6-phosphate isomerase</fullName>
    </submittedName>
</protein>
<dbReference type="EMBL" id="AONG01000012">
    <property type="protein sequence ID" value="KIQ68780.1"/>
    <property type="molecule type" value="Genomic_DNA"/>
</dbReference>
<name>A0A0D0NKD4_9RHOB</name>
<dbReference type="OrthoDB" id="9814751at2"/>
<dbReference type="Pfam" id="PF07883">
    <property type="entry name" value="Cupin_2"/>
    <property type="match status" value="1"/>
</dbReference>
<organism evidence="2 3">
    <name type="scientific">Wenxinia marina DSM 24838</name>
    <dbReference type="NCBI Taxonomy" id="1123501"/>
    <lineage>
        <taxon>Bacteria</taxon>
        <taxon>Pseudomonadati</taxon>
        <taxon>Pseudomonadota</taxon>
        <taxon>Alphaproteobacteria</taxon>
        <taxon>Rhodobacterales</taxon>
        <taxon>Roseobacteraceae</taxon>
        <taxon>Wenxinia</taxon>
    </lineage>
</organism>
<dbReference type="InterPro" id="IPR011051">
    <property type="entry name" value="RmlC_Cupin_sf"/>
</dbReference>
<dbReference type="InterPro" id="IPR013096">
    <property type="entry name" value="Cupin_2"/>
</dbReference>
<keyword evidence="3" id="KW-1185">Reference proteome</keyword>
<dbReference type="AlphaFoldDB" id="A0A0D0NKD4"/>
<evidence type="ECO:0000313" key="3">
    <source>
        <dbReference type="Proteomes" id="UP000035100"/>
    </source>
</evidence>
<dbReference type="InterPro" id="IPR014710">
    <property type="entry name" value="RmlC-like_jellyroll"/>
</dbReference>
<evidence type="ECO:0000259" key="1">
    <source>
        <dbReference type="Pfam" id="PF07883"/>
    </source>
</evidence>
<gene>
    <name evidence="2" type="ORF">Wenmar_02507</name>
</gene>
<dbReference type="SUPFAM" id="SSF51182">
    <property type="entry name" value="RmlC-like cupins"/>
    <property type="match status" value="1"/>
</dbReference>
<dbReference type="STRING" id="1123501.Wenmar_02507"/>
<feature type="domain" description="Cupin type-2" evidence="1">
    <location>
        <begin position="42"/>
        <end position="104"/>
    </location>
</feature>
<dbReference type="GO" id="GO:0016853">
    <property type="term" value="F:isomerase activity"/>
    <property type="evidence" value="ECO:0007669"/>
    <property type="project" value="UniProtKB-KW"/>
</dbReference>
<dbReference type="Gene3D" id="2.60.120.10">
    <property type="entry name" value="Jelly Rolls"/>
    <property type="match status" value="1"/>
</dbReference>
<sequence length="116" mass="13027">MPHPMKLSRADWLRGPDRWRGHVDGARFGAGVTVLFYATETVGEGPKLHVHTYDEIFVIRQGRARFTIGDETIDAEEGDVLFGPANVPHKFVNLGPGRLDTVDIHHSPEWVQTNLE</sequence>
<comment type="caution">
    <text evidence="2">The sequence shown here is derived from an EMBL/GenBank/DDBJ whole genome shotgun (WGS) entry which is preliminary data.</text>
</comment>
<dbReference type="eggNOG" id="COG0662">
    <property type="taxonomic scope" value="Bacteria"/>
</dbReference>
<proteinExistence type="predicted"/>
<evidence type="ECO:0000313" key="2">
    <source>
        <dbReference type="EMBL" id="KIQ68780.1"/>
    </source>
</evidence>